<dbReference type="Pfam" id="PF25873">
    <property type="entry name" value="WHD_MalT"/>
    <property type="match status" value="1"/>
</dbReference>
<evidence type="ECO:0000256" key="3">
    <source>
        <dbReference type="ARBA" id="ARBA00023163"/>
    </source>
</evidence>
<dbReference type="SUPFAM" id="SSF52540">
    <property type="entry name" value="P-loop containing nucleoside triphosphate hydrolases"/>
    <property type="match status" value="1"/>
</dbReference>
<protein>
    <recommendedName>
        <fullName evidence="4">HTH luxR-type domain-containing protein</fullName>
    </recommendedName>
</protein>
<dbReference type="SMART" id="SM00421">
    <property type="entry name" value="HTH_LUXR"/>
    <property type="match status" value="1"/>
</dbReference>
<gene>
    <name evidence="5" type="ORF">B0D71_05265</name>
</gene>
<organism evidence="5 6">
    <name type="scientific">Pseudomonas laurylsulfativorans</name>
    <dbReference type="NCBI Taxonomy" id="1943631"/>
    <lineage>
        <taxon>Bacteria</taxon>
        <taxon>Pseudomonadati</taxon>
        <taxon>Pseudomonadota</taxon>
        <taxon>Gammaproteobacteria</taxon>
        <taxon>Pseudomonadales</taxon>
        <taxon>Pseudomonadaceae</taxon>
        <taxon>Pseudomonas</taxon>
    </lineage>
</organism>
<dbReference type="SUPFAM" id="SSF46894">
    <property type="entry name" value="C-terminal effector domain of the bipartite response regulators"/>
    <property type="match status" value="1"/>
</dbReference>
<keyword evidence="6" id="KW-1185">Reference proteome</keyword>
<reference evidence="6" key="1">
    <citation type="submission" date="2017-02" db="EMBL/GenBank/DDBJ databases">
        <authorList>
            <person name="Furmanczyk E.M."/>
        </authorList>
    </citation>
    <scope>NUCLEOTIDE SEQUENCE [LARGE SCALE GENOMIC DNA]</scope>
    <source>
        <strain evidence="6">AP3_22</strain>
    </source>
</reference>
<keyword evidence="2" id="KW-0238">DNA-binding</keyword>
<dbReference type="InterPro" id="IPR000792">
    <property type="entry name" value="Tscrpt_reg_LuxR_C"/>
</dbReference>
<dbReference type="AlphaFoldDB" id="A0A2S3VWA5"/>
<evidence type="ECO:0000256" key="2">
    <source>
        <dbReference type="ARBA" id="ARBA00023125"/>
    </source>
</evidence>
<dbReference type="Pfam" id="PF00196">
    <property type="entry name" value="GerE"/>
    <property type="match status" value="1"/>
</dbReference>
<dbReference type="InterPro" id="IPR016032">
    <property type="entry name" value="Sig_transdc_resp-reg_C-effctor"/>
</dbReference>
<keyword evidence="3" id="KW-0804">Transcription</keyword>
<evidence type="ECO:0000313" key="5">
    <source>
        <dbReference type="EMBL" id="POF44202.1"/>
    </source>
</evidence>
<feature type="domain" description="HTH luxR-type" evidence="4">
    <location>
        <begin position="814"/>
        <end position="879"/>
    </location>
</feature>
<dbReference type="RefSeq" id="WP_103393815.1">
    <property type="nucleotide sequence ID" value="NZ_MUJK01000001.1"/>
</dbReference>
<dbReference type="OrthoDB" id="1806906at2"/>
<dbReference type="CDD" id="cd06170">
    <property type="entry name" value="LuxR_C_like"/>
    <property type="match status" value="1"/>
</dbReference>
<dbReference type="PRINTS" id="PR00038">
    <property type="entry name" value="HTHLUXR"/>
</dbReference>
<dbReference type="GO" id="GO:0006355">
    <property type="term" value="P:regulation of DNA-templated transcription"/>
    <property type="evidence" value="ECO:0007669"/>
    <property type="project" value="InterPro"/>
</dbReference>
<dbReference type="PROSITE" id="PS50043">
    <property type="entry name" value="HTH_LUXR_2"/>
    <property type="match status" value="1"/>
</dbReference>
<sequence>MKIPIDTSKFRSAALPRTLIPRPRVLEQIAAALAEDTALTLLRAPLGYGKSVLMSQLLEQLGMHQGFYRIDRSDNEPIHFLGHLYLLLFKRGLPEGMDRDQAWAAIRSHLDSLTSTYTLCFDDLHLLRSTRVLGYLEALLHQSPRQLRIVAASEGQPALGLSHLRRDNRLCILGPRELALDGEETQQVLLAQGVALEPAFVYRLQAGSEGWISGVLFWCSAYRDLRVIDSQSERLQQAIQASYQQIALFIEEELFRRLPQGLVGFIERTSVVSAFDLELAAVLSGDPHAEVLLRKLLQLDLFIEERAGERLRYQYHPALRVTAQQRLRRRDNSSLLQLHQQAADWLLANAFYAQAVYQYGRAKNTKALFRTVEQHTFDLLREGEINAIVDFLNHALRDNESNHLNLAMTEASTLIVTNDIERTRACISALKRLIGQSDHYRLDRVMQTIAFLRSHLAWLGGNLRHGVDVVRGALERYPAANAATAILHANSGGCLAALGRLDDAQGQNDEALKQISALGFKGYTHRLHLQAAEIELAQGKTEQARQRFFEGALEHGMGKVSGNFYDAFLHLGQGLVLMQRNALSAASLSLAKAEKIAMDFPQSAALALVFHHQACLFDALGDSARAVARWDQARRLAKEFGQWRVYRLAGAWRVRHAVRHGDQDFLLSWLGEWHWCKQQYAEDVQPDEILAYAWVQRHLGQKAVVVQRLQELNELAEEQHHRRLKLDLLLLEASMAMDQSDQPQAMRLLDEAVALACEFQLGQLLHYEGAAMSDLFQQLIAPEARKQYELQRELPGPQQLKSLMPNLLRPVHQRQRLAEPVTRREREVLQRMAKGQGNAQIAESLFVSLSTVKTHINNLFRKLEVNDRDEALRKARSVGLLS</sequence>
<dbReference type="PANTHER" id="PTHR44688">
    <property type="entry name" value="DNA-BINDING TRANSCRIPTIONAL ACTIVATOR DEVR_DOSR"/>
    <property type="match status" value="1"/>
</dbReference>
<keyword evidence="1" id="KW-0805">Transcription regulation</keyword>
<dbReference type="Gene3D" id="1.25.40.10">
    <property type="entry name" value="Tetratricopeptide repeat domain"/>
    <property type="match status" value="1"/>
</dbReference>
<evidence type="ECO:0000259" key="4">
    <source>
        <dbReference type="PROSITE" id="PS50043"/>
    </source>
</evidence>
<dbReference type="EMBL" id="MUJK01000001">
    <property type="protein sequence ID" value="POF44202.1"/>
    <property type="molecule type" value="Genomic_DNA"/>
</dbReference>
<dbReference type="Proteomes" id="UP000237440">
    <property type="component" value="Unassembled WGS sequence"/>
</dbReference>
<dbReference type="InterPro" id="IPR027417">
    <property type="entry name" value="P-loop_NTPase"/>
</dbReference>
<dbReference type="GO" id="GO:0003677">
    <property type="term" value="F:DNA binding"/>
    <property type="evidence" value="ECO:0007669"/>
    <property type="project" value="UniProtKB-KW"/>
</dbReference>
<dbReference type="PANTHER" id="PTHR44688:SF25">
    <property type="entry name" value="HTH LUXR-TYPE DOMAIN-CONTAINING PROTEIN"/>
    <property type="match status" value="1"/>
</dbReference>
<comment type="caution">
    <text evidence="5">The sequence shown here is derived from an EMBL/GenBank/DDBJ whole genome shotgun (WGS) entry which is preliminary data.</text>
</comment>
<accession>A0A2S3VWA5</accession>
<dbReference type="PROSITE" id="PS00622">
    <property type="entry name" value="HTH_LUXR_1"/>
    <property type="match status" value="1"/>
</dbReference>
<name>A0A2S3VWA5_9PSED</name>
<dbReference type="InterPro" id="IPR011990">
    <property type="entry name" value="TPR-like_helical_dom_sf"/>
</dbReference>
<dbReference type="InterPro" id="IPR036388">
    <property type="entry name" value="WH-like_DNA-bd_sf"/>
</dbReference>
<evidence type="ECO:0000256" key="1">
    <source>
        <dbReference type="ARBA" id="ARBA00023015"/>
    </source>
</evidence>
<evidence type="ECO:0000313" key="6">
    <source>
        <dbReference type="Proteomes" id="UP000237440"/>
    </source>
</evidence>
<dbReference type="Gene3D" id="1.10.10.10">
    <property type="entry name" value="Winged helix-like DNA-binding domain superfamily/Winged helix DNA-binding domain"/>
    <property type="match status" value="1"/>
</dbReference>
<dbReference type="InterPro" id="IPR059106">
    <property type="entry name" value="WHD_MalT"/>
</dbReference>
<proteinExistence type="predicted"/>
<dbReference type="SUPFAM" id="SSF48452">
    <property type="entry name" value="TPR-like"/>
    <property type="match status" value="1"/>
</dbReference>